<dbReference type="InterPro" id="IPR050983">
    <property type="entry name" value="GST_Omega/HSP26"/>
</dbReference>
<evidence type="ECO:0000259" key="2">
    <source>
        <dbReference type="PROSITE" id="PS50405"/>
    </source>
</evidence>
<sequence>MKLLNSFGPNPRMVRMFISEKGIELESLEHDLMGGENRKPPYTDKNPGGQMPALEFDDGSVLAETVVICDYLEELHPSPALVGSTAQERAETRMWTRRIEQKITENMYNGYRYSAGLERFKDRMRCLPEAADGLKAAAQDGLAWLDALMDGKEYVCGDRVTIADLVLYCCTDFAAGVGQSIDPSLRNINEWFARIDARPSAKASLHPAAEQVGRKG</sequence>
<dbReference type="CDD" id="cd03051">
    <property type="entry name" value="GST_N_GTT2_like"/>
    <property type="match status" value="1"/>
</dbReference>
<dbReference type="InterPro" id="IPR036282">
    <property type="entry name" value="Glutathione-S-Trfase_C_sf"/>
</dbReference>
<feature type="domain" description="GST C-terminal" evidence="2">
    <location>
        <begin position="85"/>
        <end position="216"/>
    </location>
</feature>
<reference evidence="3" key="1">
    <citation type="submission" date="2018-05" db="EMBL/GenBank/DDBJ databases">
        <authorList>
            <person name="Lanie J.A."/>
            <person name="Ng W.-L."/>
            <person name="Kazmierczak K.M."/>
            <person name="Andrzejewski T.M."/>
            <person name="Davidsen T.M."/>
            <person name="Wayne K.J."/>
            <person name="Tettelin H."/>
            <person name="Glass J.I."/>
            <person name="Rusch D."/>
            <person name="Podicherti R."/>
            <person name="Tsui H.-C.T."/>
            <person name="Winkler M.E."/>
        </authorList>
    </citation>
    <scope>NUCLEOTIDE SEQUENCE</scope>
</reference>
<evidence type="ECO:0000259" key="1">
    <source>
        <dbReference type="PROSITE" id="PS50404"/>
    </source>
</evidence>
<dbReference type="Gene3D" id="1.20.1050.10">
    <property type="match status" value="1"/>
</dbReference>
<dbReference type="SUPFAM" id="SSF52833">
    <property type="entry name" value="Thioredoxin-like"/>
    <property type="match status" value="1"/>
</dbReference>
<dbReference type="GO" id="GO:0005737">
    <property type="term" value="C:cytoplasm"/>
    <property type="evidence" value="ECO:0007669"/>
    <property type="project" value="TreeGrafter"/>
</dbReference>
<dbReference type="SFLD" id="SFLDS00019">
    <property type="entry name" value="Glutathione_Transferase_(cytos"/>
    <property type="match status" value="1"/>
</dbReference>
<gene>
    <name evidence="3" type="ORF">METZ01_LOCUS168215</name>
</gene>
<dbReference type="PROSITE" id="PS50405">
    <property type="entry name" value="GST_CTER"/>
    <property type="match status" value="1"/>
</dbReference>
<dbReference type="InterPro" id="IPR036249">
    <property type="entry name" value="Thioredoxin-like_sf"/>
</dbReference>
<dbReference type="PANTHER" id="PTHR43968:SF6">
    <property type="entry name" value="GLUTATHIONE S-TRANSFERASE OMEGA"/>
    <property type="match status" value="1"/>
</dbReference>
<dbReference type="Gene3D" id="3.40.30.10">
    <property type="entry name" value="Glutaredoxin"/>
    <property type="match status" value="1"/>
</dbReference>
<evidence type="ECO:0008006" key="4">
    <source>
        <dbReference type="Google" id="ProtNLM"/>
    </source>
</evidence>
<dbReference type="InterPro" id="IPR010987">
    <property type="entry name" value="Glutathione-S-Trfase_C-like"/>
</dbReference>
<dbReference type="SFLD" id="SFLDG00358">
    <property type="entry name" value="Main_(cytGST)"/>
    <property type="match status" value="1"/>
</dbReference>
<dbReference type="InterPro" id="IPR040079">
    <property type="entry name" value="Glutathione_S-Trfase"/>
</dbReference>
<dbReference type="AlphaFoldDB" id="A0A382BPB0"/>
<organism evidence="3">
    <name type="scientific">marine metagenome</name>
    <dbReference type="NCBI Taxonomy" id="408172"/>
    <lineage>
        <taxon>unclassified sequences</taxon>
        <taxon>metagenomes</taxon>
        <taxon>ecological metagenomes</taxon>
    </lineage>
</organism>
<accession>A0A382BPB0</accession>
<evidence type="ECO:0000313" key="3">
    <source>
        <dbReference type="EMBL" id="SVB15361.1"/>
    </source>
</evidence>
<feature type="domain" description="GST N-terminal" evidence="1">
    <location>
        <begin position="1"/>
        <end position="80"/>
    </location>
</feature>
<name>A0A382BPB0_9ZZZZ</name>
<proteinExistence type="predicted"/>
<dbReference type="SUPFAM" id="SSF47616">
    <property type="entry name" value="GST C-terminal domain-like"/>
    <property type="match status" value="1"/>
</dbReference>
<dbReference type="Pfam" id="PF13410">
    <property type="entry name" value="GST_C_2"/>
    <property type="match status" value="1"/>
</dbReference>
<dbReference type="InterPro" id="IPR004045">
    <property type="entry name" value="Glutathione_S-Trfase_N"/>
</dbReference>
<dbReference type="EMBL" id="UINC01030642">
    <property type="protein sequence ID" value="SVB15361.1"/>
    <property type="molecule type" value="Genomic_DNA"/>
</dbReference>
<dbReference type="PROSITE" id="PS50404">
    <property type="entry name" value="GST_NTER"/>
    <property type="match status" value="1"/>
</dbReference>
<dbReference type="PANTHER" id="PTHR43968">
    <property type="match status" value="1"/>
</dbReference>
<dbReference type="InterPro" id="IPR034345">
    <property type="entry name" value="Gtt2-like_N"/>
</dbReference>
<protein>
    <recommendedName>
        <fullName evidence="4">Glutathione S-transferase</fullName>
    </recommendedName>
</protein>
<dbReference type="Pfam" id="PF13409">
    <property type="entry name" value="GST_N_2"/>
    <property type="match status" value="1"/>
</dbReference>